<keyword evidence="1 12" id="KW-0723">Serine/threonine-protein kinase</keyword>
<comment type="similarity">
    <text evidence="6">Belongs to the protein kinase superfamily. STE Ser/Thr protein kinase family. MAP kinase kinase subfamily.</text>
</comment>
<keyword evidence="4 14" id="KW-0418">Kinase</keyword>
<dbReference type="SUPFAM" id="SSF56112">
    <property type="entry name" value="Protein kinase-like (PK-like)"/>
    <property type="match status" value="1"/>
</dbReference>
<dbReference type="GO" id="GO:0051707">
    <property type="term" value="P:response to other organism"/>
    <property type="evidence" value="ECO:0007669"/>
    <property type="project" value="UniProtKB-ARBA"/>
</dbReference>
<accession>A0ABD1GUH3</accession>
<dbReference type="GO" id="GO:0004674">
    <property type="term" value="F:protein serine/threonine kinase activity"/>
    <property type="evidence" value="ECO:0007669"/>
    <property type="project" value="UniProtKB-KW"/>
</dbReference>
<keyword evidence="5 11" id="KW-0067">ATP-binding</keyword>
<dbReference type="FunFam" id="3.30.200.20:FF:000716">
    <property type="entry name" value="Mitogen-activated protein kinase kinase 1"/>
    <property type="match status" value="1"/>
</dbReference>
<evidence type="ECO:0000313" key="14">
    <source>
        <dbReference type="EMBL" id="KAL1547798.1"/>
    </source>
</evidence>
<evidence type="ECO:0000313" key="15">
    <source>
        <dbReference type="Proteomes" id="UP001567538"/>
    </source>
</evidence>
<evidence type="ECO:0000259" key="13">
    <source>
        <dbReference type="PROSITE" id="PS50011"/>
    </source>
</evidence>
<dbReference type="GO" id="GO:0005524">
    <property type="term" value="F:ATP binding"/>
    <property type="evidence" value="ECO:0007669"/>
    <property type="project" value="UniProtKB-UniRule"/>
</dbReference>
<feature type="domain" description="Protein kinase" evidence="13">
    <location>
        <begin position="70"/>
        <end position="329"/>
    </location>
</feature>
<dbReference type="CDD" id="cd06623">
    <property type="entry name" value="PKc_MAPKK_plant_like"/>
    <property type="match status" value="1"/>
</dbReference>
<dbReference type="EMBL" id="JBEAFC010000007">
    <property type="protein sequence ID" value="KAL1547798.1"/>
    <property type="molecule type" value="Genomic_DNA"/>
</dbReference>
<organism evidence="14 15">
    <name type="scientific">Salvia divinorum</name>
    <name type="common">Maria pastora</name>
    <name type="synonym">Diviner's sage</name>
    <dbReference type="NCBI Taxonomy" id="28513"/>
    <lineage>
        <taxon>Eukaryota</taxon>
        <taxon>Viridiplantae</taxon>
        <taxon>Streptophyta</taxon>
        <taxon>Embryophyta</taxon>
        <taxon>Tracheophyta</taxon>
        <taxon>Spermatophyta</taxon>
        <taxon>Magnoliopsida</taxon>
        <taxon>eudicotyledons</taxon>
        <taxon>Gunneridae</taxon>
        <taxon>Pentapetalae</taxon>
        <taxon>asterids</taxon>
        <taxon>lamiids</taxon>
        <taxon>Lamiales</taxon>
        <taxon>Lamiaceae</taxon>
        <taxon>Nepetoideae</taxon>
        <taxon>Mentheae</taxon>
        <taxon>Salviinae</taxon>
        <taxon>Salvia</taxon>
        <taxon>Salvia subgen. Calosphace</taxon>
    </lineage>
</organism>
<evidence type="ECO:0000256" key="3">
    <source>
        <dbReference type="ARBA" id="ARBA00022741"/>
    </source>
</evidence>
<dbReference type="PANTHER" id="PTHR48013:SF32">
    <property type="entry name" value="MITOGEN-ACTIVATED PROTEIN KINASE KINASE 2-LIKE"/>
    <property type="match status" value="1"/>
</dbReference>
<gene>
    <name evidence="14" type="ORF">AAHA92_16110</name>
</gene>
<dbReference type="PROSITE" id="PS00107">
    <property type="entry name" value="PROTEIN_KINASE_ATP"/>
    <property type="match status" value="1"/>
</dbReference>
<dbReference type="InterPro" id="IPR017441">
    <property type="entry name" value="Protein_kinase_ATP_BS"/>
</dbReference>
<evidence type="ECO:0000256" key="6">
    <source>
        <dbReference type="ARBA" id="ARBA00038035"/>
    </source>
</evidence>
<dbReference type="AlphaFoldDB" id="A0ABD1GUH3"/>
<comment type="catalytic activity">
    <reaction evidence="8">
        <text>L-seryl-[protein] + ATP = O-phospho-L-seryl-[protein] + ADP + H(+)</text>
        <dbReference type="Rhea" id="RHEA:17989"/>
        <dbReference type="Rhea" id="RHEA-COMP:9863"/>
        <dbReference type="Rhea" id="RHEA-COMP:11604"/>
        <dbReference type="ChEBI" id="CHEBI:15378"/>
        <dbReference type="ChEBI" id="CHEBI:29999"/>
        <dbReference type="ChEBI" id="CHEBI:30616"/>
        <dbReference type="ChEBI" id="CHEBI:83421"/>
        <dbReference type="ChEBI" id="CHEBI:456216"/>
        <dbReference type="EC" id="2.7.12.2"/>
    </reaction>
</comment>
<dbReference type="Gene3D" id="1.10.510.10">
    <property type="entry name" value="Transferase(Phosphotransferase) domain 1"/>
    <property type="match status" value="1"/>
</dbReference>
<keyword evidence="2 14" id="KW-0808">Transferase</keyword>
<dbReference type="EC" id="2.7.12.2" evidence="7"/>
<dbReference type="InterPro" id="IPR000719">
    <property type="entry name" value="Prot_kinase_dom"/>
</dbReference>
<comment type="catalytic activity">
    <reaction evidence="9">
        <text>L-threonyl-[protein] + ATP = O-phospho-L-threonyl-[protein] + ADP + H(+)</text>
        <dbReference type="Rhea" id="RHEA:46608"/>
        <dbReference type="Rhea" id="RHEA-COMP:11060"/>
        <dbReference type="Rhea" id="RHEA-COMP:11605"/>
        <dbReference type="ChEBI" id="CHEBI:15378"/>
        <dbReference type="ChEBI" id="CHEBI:30013"/>
        <dbReference type="ChEBI" id="CHEBI:30616"/>
        <dbReference type="ChEBI" id="CHEBI:61977"/>
        <dbReference type="ChEBI" id="CHEBI:456216"/>
        <dbReference type="EC" id="2.7.12.2"/>
    </reaction>
</comment>
<dbReference type="Pfam" id="PF00069">
    <property type="entry name" value="Pkinase"/>
    <property type="match status" value="1"/>
</dbReference>
<evidence type="ECO:0000256" key="1">
    <source>
        <dbReference type="ARBA" id="ARBA00022527"/>
    </source>
</evidence>
<reference evidence="14 15" key="1">
    <citation type="submission" date="2024-06" db="EMBL/GenBank/DDBJ databases">
        <title>A chromosome level genome sequence of Diviner's sage (Salvia divinorum).</title>
        <authorList>
            <person name="Ford S.A."/>
            <person name="Ro D.-K."/>
            <person name="Ness R.W."/>
            <person name="Phillips M.A."/>
        </authorList>
    </citation>
    <scope>NUCLEOTIDE SEQUENCE [LARGE SCALE GENOMIC DNA]</scope>
    <source>
        <strain evidence="14">SAF-2024a</strain>
        <tissue evidence="14">Leaf</tissue>
    </source>
</reference>
<evidence type="ECO:0000256" key="2">
    <source>
        <dbReference type="ARBA" id="ARBA00022679"/>
    </source>
</evidence>
<dbReference type="Gene3D" id="3.30.200.20">
    <property type="entry name" value="Phosphorylase Kinase, domain 1"/>
    <property type="match status" value="1"/>
</dbReference>
<dbReference type="FunFam" id="1.10.510.10:FF:000432">
    <property type="entry name" value="mitogen-activated protein kinase kinase 3"/>
    <property type="match status" value="1"/>
</dbReference>
<dbReference type="InterPro" id="IPR008271">
    <property type="entry name" value="Ser/Thr_kinase_AS"/>
</dbReference>
<comment type="caution">
    <text evidence="14">The sequence shown here is derived from an EMBL/GenBank/DDBJ whole genome shotgun (WGS) entry which is preliminary data.</text>
</comment>
<sequence>MNKGHLAPALKLSLPPPDEASLSKFVTGSGAIKGGDLLVNKDGVQLVPENQVQASALIQPSDNQLSLADFDVVRVIGKGNGGIVHLVQHKWTAQFFALKVIQTNVEESIRMHIERELKINESATQSPYIVVFYRSFYENGAIYIILEYMDGGSLADFMKKVNMIPEPYLAAICKQVLKGLWYLHNKKRIIHRDLKPSNLLINHSGEVKITDFGVSAMLNSTSSVADTFTGTYVYMSPERIRGDAYGYKSDIWSLGLVLLECATGQFPFSPPQPGGWAFYDLMNTIVDQPAPHASSDVFSTEFCSFISACVQKEPKDRQSANELMAHPFITMYDELGVDLALYLTSAGPPREEVRI</sequence>
<evidence type="ECO:0000256" key="5">
    <source>
        <dbReference type="ARBA" id="ARBA00022840"/>
    </source>
</evidence>
<feature type="binding site" evidence="11">
    <location>
        <position position="99"/>
    </location>
    <ligand>
        <name>ATP</name>
        <dbReference type="ChEBI" id="CHEBI:30616"/>
    </ligand>
</feature>
<evidence type="ECO:0000256" key="12">
    <source>
        <dbReference type="RuleBase" id="RU000304"/>
    </source>
</evidence>
<proteinExistence type="inferred from homology"/>
<dbReference type="Proteomes" id="UP001567538">
    <property type="component" value="Unassembled WGS sequence"/>
</dbReference>
<dbReference type="PROSITE" id="PS00108">
    <property type="entry name" value="PROTEIN_KINASE_ST"/>
    <property type="match status" value="1"/>
</dbReference>
<evidence type="ECO:0000256" key="4">
    <source>
        <dbReference type="ARBA" id="ARBA00022777"/>
    </source>
</evidence>
<dbReference type="PANTHER" id="PTHR48013">
    <property type="entry name" value="DUAL SPECIFICITY MITOGEN-ACTIVATED PROTEIN KINASE KINASE 5-RELATED"/>
    <property type="match status" value="1"/>
</dbReference>
<name>A0ABD1GUH3_SALDI</name>
<dbReference type="PROSITE" id="PS50011">
    <property type="entry name" value="PROTEIN_KINASE_DOM"/>
    <property type="match status" value="1"/>
</dbReference>
<evidence type="ECO:0000256" key="8">
    <source>
        <dbReference type="ARBA" id="ARBA00049014"/>
    </source>
</evidence>
<evidence type="ECO:0000256" key="11">
    <source>
        <dbReference type="PROSITE-ProRule" id="PRU10141"/>
    </source>
</evidence>
<keyword evidence="15" id="KW-1185">Reference proteome</keyword>
<dbReference type="InterPro" id="IPR011009">
    <property type="entry name" value="Kinase-like_dom_sf"/>
</dbReference>
<comment type="catalytic activity">
    <reaction evidence="10">
        <text>L-tyrosyl-[protein] + ATP = O-phospho-L-tyrosyl-[protein] + ADP + H(+)</text>
        <dbReference type="Rhea" id="RHEA:10596"/>
        <dbReference type="Rhea" id="RHEA-COMP:10136"/>
        <dbReference type="Rhea" id="RHEA-COMP:20101"/>
        <dbReference type="ChEBI" id="CHEBI:15378"/>
        <dbReference type="ChEBI" id="CHEBI:30616"/>
        <dbReference type="ChEBI" id="CHEBI:46858"/>
        <dbReference type="ChEBI" id="CHEBI:61978"/>
        <dbReference type="ChEBI" id="CHEBI:456216"/>
        <dbReference type="EC" id="2.7.12.2"/>
    </reaction>
</comment>
<evidence type="ECO:0000256" key="9">
    <source>
        <dbReference type="ARBA" id="ARBA00049299"/>
    </source>
</evidence>
<protein>
    <recommendedName>
        <fullName evidence="7">mitogen-activated protein kinase kinase</fullName>
        <ecNumber evidence="7">2.7.12.2</ecNumber>
    </recommendedName>
</protein>
<dbReference type="SMART" id="SM00220">
    <property type="entry name" value="S_TKc"/>
    <property type="match status" value="1"/>
</dbReference>
<evidence type="ECO:0000256" key="10">
    <source>
        <dbReference type="ARBA" id="ARBA00051693"/>
    </source>
</evidence>
<keyword evidence="3 11" id="KW-0547">Nucleotide-binding</keyword>
<dbReference type="GO" id="GO:0004708">
    <property type="term" value="F:MAP kinase kinase activity"/>
    <property type="evidence" value="ECO:0007669"/>
    <property type="project" value="UniProtKB-EC"/>
</dbReference>
<evidence type="ECO:0000256" key="7">
    <source>
        <dbReference type="ARBA" id="ARBA00038999"/>
    </source>
</evidence>